<accession>A0A6P2BT29</accession>
<dbReference type="RefSeq" id="WP_145856806.1">
    <property type="nucleotide sequence ID" value="NZ_RPFW01000005.1"/>
</dbReference>
<dbReference type="AlphaFoldDB" id="A0A6P2BT29"/>
<dbReference type="InterPro" id="IPR021235">
    <property type="entry name" value="DUF2637"/>
</dbReference>
<sequence>MTVGRDRAASVAQYVLLGGFAAVASGISSQGLTGFARSNMDLSGPWPYLLFLALDGAAGVCAVLLVRRATHGGRSLAPRLAVWGLVAASAAFNYTHAPGRPDAPEAYALMPAIAAVLFEFCLQESRSRASVHRSRSLGALRWLHFKEGIRIRLRMAADQALSANDATRHVRVESAALSLYRLREAIARRGSDRDGAPSGARRVRRAHRRAQAALARAGFADASIAADVLRHVQMLTMTATLASLDYTTPDEAHAAIGSMITSEGLPSSGTSGEADDLPIEAPHGIHIDDPGAEEDDGLSLASESDSAGADDARLVDAARRIAADAALDGVRLSQTALADRLRQEGWKIANNRLSWLAATIRLGSRHA</sequence>
<evidence type="ECO:0000313" key="3">
    <source>
        <dbReference type="Proteomes" id="UP000460272"/>
    </source>
</evidence>
<dbReference type="Pfam" id="PF10935">
    <property type="entry name" value="DUF2637"/>
    <property type="match status" value="1"/>
</dbReference>
<keyword evidence="1" id="KW-0472">Membrane</keyword>
<keyword evidence="3" id="KW-1185">Reference proteome</keyword>
<protein>
    <submittedName>
        <fullName evidence="2">DUF2637 domain-containing protein</fullName>
    </submittedName>
</protein>
<keyword evidence="1" id="KW-1133">Transmembrane helix</keyword>
<organism evidence="2 3">
    <name type="scientific">Trebonia kvetii</name>
    <dbReference type="NCBI Taxonomy" id="2480626"/>
    <lineage>
        <taxon>Bacteria</taxon>
        <taxon>Bacillati</taxon>
        <taxon>Actinomycetota</taxon>
        <taxon>Actinomycetes</taxon>
        <taxon>Streptosporangiales</taxon>
        <taxon>Treboniaceae</taxon>
        <taxon>Trebonia</taxon>
    </lineage>
</organism>
<feature type="transmembrane region" description="Helical" evidence="1">
    <location>
        <begin position="45"/>
        <end position="65"/>
    </location>
</feature>
<evidence type="ECO:0000313" key="2">
    <source>
        <dbReference type="EMBL" id="TVZ02110.1"/>
    </source>
</evidence>
<reference evidence="2 3" key="1">
    <citation type="submission" date="2018-11" db="EMBL/GenBank/DDBJ databases">
        <title>Trebonia kvetii gen.nov., sp.nov., a novel acidophilic actinobacterium, and proposal of the new actinobacterial family Treboniaceae fam. nov.</title>
        <authorList>
            <person name="Rapoport D."/>
            <person name="Sagova-Mareckova M."/>
            <person name="Sedlacek I."/>
            <person name="Provaznik J."/>
            <person name="Kralova S."/>
            <person name="Pavlinic D."/>
            <person name="Benes V."/>
            <person name="Kopecky J."/>
        </authorList>
    </citation>
    <scope>NUCLEOTIDE SEQUENCE [LARGE SCALE GENOMIC DNA]</scope>
    <source>
        <strain evidence="2 3">15Tr583</strain>
    </source>
</reference>
<dbReference type="Proteomes" id="UP000460272">
    <property type="component" value="Unassembled WGS sequence"/>
</dbReference>
<proteinExistence type="predicted"/>
<name>A0A6P2BT29_9ACTN</name>
<feature type="transmembrane region" description="Helical" evidence="1">
    <location>
        <begin position="12"/>
        <end position="33"/>
    </location>
</feature>
<dbReference type="OrthoDB" id="3405909at2"/>
<gene>
    <name evidence="2" type="ORF">EAS64_25045</name>
</gene>
<comment type="caution">
    <text evidence="2">The sequence shown here is derived from an EMBL/GenBank/DDBJ whole genome shotgun (WGS) entry which is preliminary data.</text>
</comment>
<keyword evidence="1" id="KW-0812">Transmembrane</keyword>
<evidence type="ECO:0000256" key="1">
    <source>
        <dbReference type="SAM" id="Phobius"/>
    </source>
</evidence>
<dbReference type="EMBL" id="RPFW01000005">
    <property type="protein sequence ID" value="TVZ02110.1"/>
    <property type="molecule type" value="Genomic_DNA"/>
</dbReference>